<feature type="coiled-coil region" evidence="1">
    <location>
        <begin position="4"/>
        <end position="31"/>
    </location>
</feature>
<gene>
    <name evidence="2" type="ORF">LCGC14_0338480</name>
</gene>
<name>A0A0F9TK22_9ZZZZ</name>
<protein>
    <submittedName>
        <fullName evidence="2">Uncharacterized protein</fullName>
    </submittedName>
</protein>
<comment type="caution">
    <text evidence="2">The sequence shown here is derived from an EMBL/GenBank/DDBJ whole genome shotgun (WGS) entry which is preliminary data.</text>
</comment>
<dbReference type="EMBL" id="LAZR01000244">
    <property type="protein sequence ID" value="KKN79644.1"/>
    <property type="molecule type" value="Genomic_DNA"/>
</dbReference>
<evidence type="ECO:0000256" key="1">
    <source>
        <dbReference type="SAM" id="Coils"/>
    </source>
</evidence>
<keyword evidence="1" id="KW-0175">Coiled coil</keyword>
<sequence>MLGMREAAIYIRDLEADNARLRETLEWVDNRLFRETDGLPQLQRCYKCSGLFTEIARECIERIQSAINKE</sequence>
<proteinExistence type="predicted"/>
<evidence type="ECO:0000313" key="2">
    <source>
        <dbReference type="EMBL" id="KKN79644.1"/>
    </source>
</evidence>
<dbReference type="AlphaFoldDB" id="A0A0F9TK22"/>
<reference evidence="2" key="1">
    <citation type="journal article" date="2015" name="Nature">
        <title>Complex archaea that bridge the gap between prokaryotes and eukaryotes.</title>
        <authorList>
            <person name="Spang A."/>
            <person name="Saw J.H."/>
            <person name="Jorgensen S.L."/>
            <person name="Zaremba-Niedzwiedzka K."/>
            <person name="Martijn J."/>
            <person name="Lind A.E."/>
            <person name="van Eijk R."/>
            <person name="Schleper C."/>
            <person name="Guy L."/>
            <person name="Ettema T.J."/>
        </authorList>
    </citation>
    <scope>NUCLEOTIDE SEQUENCE</scope>
</reference>
<organism evidence="2">
    <name type="scientific">marine sediment metagenome</name>
    <dbReference type="NCBI Taxonomy" id="412755"/>
    <lineage>
        <taxon>unclassified sequences</taxon>
        <taxon>metagenomes</taxon>
        <taxon>ecological metagenomes</taxon>
    </lineage>
</organism>
<accession>A0A0F9TK22</accession>